<dbReference type="Pfam" id="PF23357">
    <property type="entry name" value="DUF7088"/>
    <property type="match status" value="1"/>
</dbReference>
<dbReference type="EMBL" id="BQKB01000009">
    <property type="protein sequence ID" value="GJM52108.1"/>
    <property type="molecule type" value="Genomic_DNA"/>
</dbReference>
<evidence type="ECO:0000256" key="1">
    <source>
        <dbReference type="SAM" id="Phobius"/>
    </source>
</evidence>
<protein>
    <submittedName>
        <fullName evidence="4">Gliding motility-associated ABC transporter substrate-binding protein GldG</fullName>
    </submittedName>
</protein>
<sequence length="563" mass="64975">MKKIKHFFIPLAILTGFLLLIIVASRYFYTRFDLTYDKRYTLSETTQEVLQKVQHPIIIDVLMKGNIPAEYKRLQSETLQLLEEYRSKNKNIIFKFSNPLNDDNNADKILQELTYYGLLPVQITTAQEGKTSQEYIFPWAIVNSGEKSEKVALLKNKLGASDQERIQFSVQNLEYAFTDAIHKILLQKQKNIAILKSNGTLSDIQMADFLQLEGEYYNLAPFTLDSVATNPEKTLKQLSDYHLFIIPKPTLPFSDAQKQIIDQYIMQGGRILWLIDQVAVNLEDMYENNGRTMAMPLDLNLGDLFFKYGFRINYDLVNDLYFTQIVVAQGDGSQTRYTPIPWLYNPMILPKNNHLINNNLDAIRLQFASGIDTLANSIKKHILLTSSALSKLEGTPREIRLETSSKSMDKNGYVQGNYPIAVLLEGNFTSVYKNRVKPIDLQNTISDGKYSKMIIISDGDIIRNDISKGEPLELGYDKWTNNYYDNKAFLQNCVNYLLDDTNFLQLRNKKVSLAFLDKKKLTNEYKQKWQILTLFLPILLIILLGVVIQFWYRKTFVSAKKTH</sequence>
<dbReference type="EMBL" id="BQKA01000028">
    <property type="protein sequence ID" value="GJM50504.1"/>
    <property type="molecule type" value="Genomic_DNA"/>
</dbReference>
<organism evidence="4 6">
    <name type="scientific">Capnocytophaga catalasegens</name>
    <dbReference type="NCBI Taxonomy" id="1004260"/>
    <lineage>
        <taxon>Bacteria</taxon>
        <taxon>Pseudomonadati</taxon>
        <taxon>Bacteroidota</taxon>
        <taxon>Flavobacteriia</taxon>
        <taxon>Flavobacteriales</taxon>
        <taxon>Flavobacteriaceae</taxon>
        <taxon>Capnocytophaga</taxon>
    </lineage>
</organism>
<dbReference type="AlphaFoldDB" id="A0AAV5AT32"/>
<dbReference type="RefSeq" id="WP_264846359.1">
    <property type="nucleotide sequence ID" value="NZ_BPMA01000021.1"/>
</dbReference>
<evidence type="ECO:0000313" key="7">
    <source>
        <dbReference type="Proteomes" id="UP001208692"/>
    </source>
</evidence>
<feature type="transmembrane region" description="Helical" evidence="1">
    <location>
        <begin position="529"/>
        <end position="552"/>
    </location>
</feature>
<evidence type="ECO:0000313" key="4">
    <source>
        <dbReference type="EMBL" id="GJM50504.1"/>
    </source>
</evidence>
<comment type="caution">
    <text evidence="4">The sequence shown here is derived from an EMBL/GenBank/DDBJ whole genome shotgun (WGS) entry which is preliminary data.</text>
</comment>
<dbReference type="Proteomes" id="UP001207736">
    <property type="component" value="Unassembled WGS sequence"/>
</dbReference>
<dbReference type="Proteomes" id="UP001208692">
    <property type="component" value="Unassembled WGS sequence"/>
</dbReference>
<evidence type="ECO:0000313" key="6">
    <source>
        <dbReference type="Proteomes" id="UP001207736"/>
    </source>
</evidence>
<dbReference type="InterPro" id="IPR019196">
    <property type="entry name" value="ABC_transp_unknown"/>
</dbReference>
<dbReference type="Pfam" id="PF09822">
    <property type="entry name" value="ABC_transp_aux"/>
    <property type="match status" value="1"/>
</dbReference>
<dbReference type="InterPro" id="IPR019863">
    <property type="entry name" value="Motility-assoc_ABC-rel_GldG"/>
</dbReference>
<keyword evidence="1" id="KW-0472">Membrane</keyword>
<keyword evidence="7" id="KW-1185">Reference proteome</keyword>
<keyword evidence="1" id="KW-1133">Transmembrane helix</keyword>
<evidence type="ECO:0000259" key="3">
    <source>
        <dbReference type="Pfam" id="PF23357"/>
    </source>
</evidence>
<dbReference type="NCBIfam" id="TIGR03521">
    <property type="entry name" value="GldG"/>
    <property type="match status" value="1"/>
</dbReference>
<feature type="domain" description="ABC-type uncharacterised transport system" evidence="2">
    <location>
        <begin position="189"/>
        <end position="493"/>
    </location>
</feature>
<proteinExistence type="predicted"/>
<keyword evidence="1" id="KW-0812">Transmembrane</keyword>
<evidence type="ECO:0000313" key="5">
    <source>
        <dbReference type="EMBL" id="GJM52108.1"/>
    </source>
</evidence>
<evidence type="ECO:0000259" key="2">
    <source>
        <dbReference type="Pfam" id="PF09822"/>
    </source>
</evidence>
<gene>
    <name evidence="4" type="primary">gldG</name>
    <name evidence="4" type="ORF">RCZ15_14770</name>
    <name evidence="5" type="ORF">RCZ16_04260</name>
</gene>
<feature type="domain" description="DUF7088" evidence="3">
    <location>
        <begin position="37"/>
        <end position="142"/>
    </location>
</feature>
<name>A0AAV5AT32_9FLAO</name>
<accession>A0AAV5AT32</accession>
<dbReference type="InterPro" id="IPR055396">
    <property type="entry name" value="DUF7088"/>
</dbReference>
<feature type="transmembrane region" description="Helical" evidence="1">
    <location>
        <begin position="7"/>
        <end position="29"/>
    </location>
</feature>
<reference evidence="4 7" key="1">
    <citation type="submission" date="2021-11" db="EMBL/GenBank/DDBJ databases">
        <title>Draft genome sequence of Capnocytophaga sp. strain KC07075 isolated from cat oral cavity.</title>
        <authorList>
            <person name="Suzuki M."/>
            <person name="Imaoka K."/>
            <person name="Kimura M."/>
            <person name="Morikawa S."/>
            <person name="Maeda K."/>
        </authorList>
    </citation>
    <scope>NUCLEOTIDE SEQUENCE</scope>
    <source>
        <strain evidence="4">KC07075</strain>
        <strain evidence="5 7">KC07079</strain>
    </source>
</reference>